<comment type="caution">
    <text evidence="1">The sequence shown here is derived from an EMBL/GenBank/DDBJ whole genome shotgun (WGS) entry which is preliminary data.</text>
</comment>
<dbReference type="RefSeq" id="WP_344762390.1">
    <property type="nucleotide sequence ID" value="NZ_BAAAZE010000006.1"/>
</dbReference>
<accession>A0ABP7SXS1</accession>
<gene>
    <name evidence="1" type="ORF">GCM10022212_12360</name>
</gene>
<reference evidence="2" key="1">
    <citation type="journal article" date="2019" name="Int. J. Syst. Evol. Microbiol.">
        <title>The Global Catalogue of Microorganisms (GCM) 10K type strain sequencing project: providing services to taxonomists for standard genome sequencing and annotation.</title>
        <authorList>
            <consortium name="The Broad Institute Genomics Platform"/>
            <consortium name="The Broad Institute Genome Sequencing Center for Infectious Disease"/>
            <person name="Wu L."/>
            <person name="Ma J."/>
        </authorList>
    </citation>
    <scope>NUCLEOTIDE SEQUENCE [LARGE SCALE GENOMIC DNA]</scope>
    <source>
        <strain evidence="2">JCM 16673</strain>
    </source>
</reference>
<evidence type="ECO:0000313" key="1">
    <source>
        <dbReference type="EMBL" id="GAA4018103.1"/>
    </source>
</evidence>
<proteinExistence type="predicted"/>
<organism evidence="1 2">
    <name type="scientific">Actimicrobium antarcticum</name>
    <dbReference type="NCBI Taxonomy" id="1051899"/>
    <lineage>
        <taxon>Bacteria</taxon>
        <taxon>Pseudomonadati</taxon>
        <taxon>Pseudomonadota</taxon>
        <taxon>Betaproteobacteria</taxon>
        <taxon>Burkholderiales</taxon>
        <taxon>Oxalobacteraceae</taxon>
        <taxon>Actimicrobium</taxon>
    </lineage>
</organism>
<sequence>MLERLLIDAERQTIVSAGQLPNGQADYYDGRLRMEISRPDVDDGNTPASR</sequence>
<name>A0ABP7SXS1_9BURK</name>
<dbReference type="Proteomes" id="UP001501353">
    <property type="component" value="Unassembled WGS sequence"/>
</dbReference>
<evidence type="ECO:0000313" key="2">
    <source>
        <dbReference type="Proteomes" id="UP001501353"/>
    </source>
</evidence>
<protein>
    <submittedName>
        <fullName evidence="1">Uncharacterized protein</fullName>
    </submittedName>
</protein>
<dbReference type="EMBL" id="BAAAZE010000006">
    <property type="protein sequence ID" value="GAA4018103.1"/>
    <property type="molecule type" value="Genomic_DNA"/>
</dbReference>
<keyword evidence="2" id="KW-1185">Reference proteome</keyword>